<dbReference type="GO" id="GO:0043296">
    <property type="term" value="C:apical junction complex"/>
    <property type="evidence" value="ECO:0007669"/>
    <property type="project" value="TreeGrafter"/>
</dbReference>
<dbReference type="GO" id="GO:0016324">
    <property type="term" value="C:apical plasma membrane"/>
    <property type="evidence" value="ECO:0007669"/>
    <property type="project" value="TreeGrafter"/>
</dbReference>
<dbReference type="PANTHER" id="PTHR16484">
    <property type="entry name" value="PARTITIONING DEFECTIVE 3 RELATED"/>
    <property type="match status" value="1"/>
</dbReference>
<dbReference type="AlphaFoldDB" id="A0A7R9BKV2"/>
<dbReference type="InterPro" id="IPR036034">
    <property type="entry name" value="PDZ_sf"/>
</dbReference>
<feature type="compositionally biased region" description="Polar residues" evidence="1">
    <location>
        <begin position="937"/>
        <end position="949"/>
    </location>
</feature>
<dbReference type="GO" id="GO:0045197">
    <property type="term" value="P:establishment or maintenance of epithelial cell apical/basal polarity"/>
    <property type="evidence" value="ECO:0007669"/>
    <property type="project" value="TreeGrafter"/>
</dbReference>
<feature type="region of interest" description="Disordered" evidence="1">
    <location>
        <begin position="386"/>
        <end position="407"/>
    </location>
</feature>
<dbReference type="SUPFAM" id="SSF50156">
    <property type="entry name" value="PDZ domain-like"/>
    <property type="match status" value="3"/>
</dbReference>
<feature type="domain" description="PDZ" evidence="2">
    <location>
        <begin position="418"/>
        <end position="479"/>
    </location>
</feature>
<protein>
    <recommendedName>
        <fullName evidence="2">PDZ domain-containing protein</fullName>
    </recommendedName>
</protein>
<feature type="domain" description="PDZ" evidence="2">
    <location>
        <begin position="149"/>
        <end position="237"/>
    </location>
</feature>
<dbReference type="Proteomes" id="UP000678499">
    <property type="component" value="Unassembled WGS sequence"/>
</dbReference>
<dbReference type="GO" id="GO:0035091">
    <property type="term" value="F:phosphatidylinositol binding"/>
    <property type="evidence" value="ECO:0007669"/>
    <property type="project" value="TreeGrafter"/>
</dbReference>
<dbReference type="SMART" id="SM00228">
    <property type="entry name" value="PDZ"/>
    <property type="match status" value="3"/>
</dbReference>
<dbReference type="GO" id="GO:0005912">
    <property type="term" value="C:adherens junction"/>
    <property type="evidence" value="ECO:0007669"/>
    <property type="project" value="TreeGrafter"/>
</dbReference>
<dbReference type="Gene3D" id="2.30.42.10">
    <property type="match status" value="3"/>
</dbReference>
<dbReference type="EMBL" id="CAJPEX010000492">
    <property type="protein sequence ID" value="CAG0916002.1"/>
    <property type="molecule type" value="Genomic_DNA"/>
</dbReference>
<gene>
    <name evidence="3" type="ORF">NMOB1V02_LOCUS3636</name>
</gene>
<dbReference type="GO" id="GO:0000226">
    <property type="term" value="P:microtubule cytoskeleton organization"/>
    <property type="evidence" value="ECO:0007669"/>
    <property type="project" value="TreeGrafter"/>
</dbReference>
<dbReference type="InterPro" id="IPR001478">
    <property type="entry name" value="PDZ"/>
</dbReference>
<accession>A0A7R9BKV2</accession>
<evidence type="ECO:0000259" key="2">
    <source>
        <dbReference type="PROSITE" id="PS50106"/>
    </source>
</evidence>
<feature type="region of interest" description="Disordered" evidence="1">
    <location>
        <begin position="502"/>
        <end position="523"/>
    </location>
</feature>
<dbReference type="GO" id="GO:0030010">
    <property type="term" value="P:establishment of cell polarity"/>
    <property type="evidence" value="ECO:0007669"/>
    <property type="project" value="TreeGrafter"/>
</dbReference>
<evidence type="ECO:0000313" key="4">
    <source>
        <dbReference type="Proteomes" id="UP000678499"/>
    </source>
</evidence>
<dbReference type="GO" id="GO:0051660">
    <property type="term" value="P:establishment of centrosome localization"/>
    <property type="evidence" value="ECO:0007669"/>
    <property type="project" value="TreeGrafter"/>
</dbReference>
<organism evidence="3">
    <name type="scientific">Notodromas monacha</name>
    <dbReference type="NCBI Taxonomy" id="399045"/>
    <lineage>
        <taxon>Eukaryota</taxon>
        <taxon>Metazoa</taxon>
        <taxon>Ecdysozoa</taxon>
        <taxon>Arthropoda</taxon>
        <taxon>Crustacea</taxon>
        <taxon>Oligostraca</taxon>
        <taxon>Ostracoda</taxon>
        <taxon>Podocopa</taxon>
        <taxon>Podocopida</taxon>
        <taxon>Cypridocopina</taxon>
        <taxon>Cypridoidea</taxon>
        <taxon>Cyprididae</taxon>
        <taxon>Notodromas</taxon>
    </lineage>
</organism>
<dbReference type="GO" id="GO:0008104">
    <property type="term" value="P:intracellular protein localization"/>
    <property type="evidence" value="ECO:0007669"/>
    <property type="project" value="TreeGrafter"/>
</dbReference>
<proteinExistence type="predicted"/>
<feature type="compositionally biased region" description="Basic and acidic residues" evidence="1">
    <location>
        <begin position="823"/>
        <end position="835"/>
    </location>
</feature>
<feature type="compositionally biased region" description="Basic residues" evidence="1">
    <location>
        <begin position="1050"/>
        <end position="1061"/>
    </location>
</feature>
<reference evidence="3" key="1">
    <citation type="submission" date="2020-11" db="EMBL/GenBank/DDBJ databases">
        <authorList>
            <person name="Tran Van P."/>
        </authorList>
    </citation>
    <scope>NUCLEOTIDE SEQUENCE</scope>
</reference>
<evidence type="ECO:0000256" key="1">
    <source>
        <dbReference type="SAM" id="MobiDB-lite"/>
    </source>
</evidence>
<dbReference type="Pfam" id="PF00595">
    <property type="entry name" value="PDZ"/>
    <property type="match status" value="2"/>
</dbReference>
<dbReference type="EMBL" id="OA882529">
    <property type="protein sequence ID" value="CAD7275850.1"/>
    <property type="molecule type" value="Genomic_DNA"/>
</dbReference>
<keyword evidence="4" id="KW-1185">Reference proteome</keyword>
<dbReference type="InterPro" id="IPR052213">
    <property type="entry name" value="PAR3"/>
</dbReference>
<feature type="region of interest" description="Disordered" evidence="1">
    <location>
        <begin position="903"/>
        <end position="1061"/>
    </location>
</feature>
<dbReference type="GO" id="GO:0005938">
    <property type="term" value="C:cell cortex"/>
    <property type="evidence" value="ECO:0007669"/>
    <property type="project" value="TreeGrafter"/>
</dbReference>
<dbReference type="FunFam" id="2.30.42.10:FF:000011">
    <property type="entry name" value="partitioning defective 3 homolog isoform X1"/>
    <property type="match status" value="1"/>
</dbReference>
<feature type="region of interest" description="Disordered" evidence="1">
    <location>
        <begin position="63"/>
        <end position="108"/>
    </location>
</feature>
<name>A0A7R9BKV2_9CRUS</name>
<dbReference type="PANTHER" id="PTHR16484:SF17">
    <property type="entry name" value="BAZOOKA, ISOFORM B"/>
    <property type="match status" value="1"/>
</dbReference>
<evidence type="ECO:0000313" key="3">
    <source>
        <dbReference type="EMBL" id="CAD7275850.1"/>
    </source>
</evidence>
<feature type="compositionally biased region" description="Low complexity" evidence="1">
    <location>
        <begin position="82"/>
        <end position="91"/>
    </location>
</feature>
<dbReference type="OrthoDB" id="6264899at2759"/>
<feature type="region of interest" description="Disordered" evidence="1">
    <location>
        <begin position="819"/>
        <end position="853"/>
    </location>
</feature>
<sequence length="1061" mass="115997">MLRRANCDKTRELRHYYAAMCRSNIMLPCAFFCCRDITTGNKEIKQDIKYDNSVVFCAHSAQVPEEDSHRDDGSSDGGTSGGMSSSKSPFSRGIGSGDMSRRSRDATRLSMQVGSFTGDLILSRWLDKDCLDGPRREPLGSSLSGLVEEVTILIRPEGESLGLHVVPDYDPDTGVERGLRVQRLEPDSRAHRDGQLQVHDRIVEINGQHLINMPFANAHELFKEAMESPDILLRVVKASGRLVEGMKDKDSFVWSKGEPREEVKTPTSGLKKSILPNRTSNVLMSANTRKIGKILTIDLVKGPQGLGFSLTTRDNPAGGSAPIYVKNILPKGAAIEDGRLKPGDRLLEVSGTDMNGKSQSDAVNVLRNVPTGTKVILTVSRQEIKEEKDLSPKLPRELPSDKAEEEAAAKQREIMTLDIPVHDSERAGLGVSVKGKTSNNNDLGIFDGRLMPNDQLLNINGISLLDKSNSDAMETLRKAMCQEGPTPGILTLTIARRRQAIGGDDFRSSPSSQSSGNIGNSSLSGSAETLDDGCYGKNQQYTSDFGSSAPVTSSSRGNVPSLSLKKHRIEDRDLGFDVLPLRNPVIDRITGQNSLRNDSYCMANHEASWSSGGTTSSHLSYLVSGKRCEDDVVDHVRMVNGGVRPGGTIISQPNHESVMIEDEYVPPLPLRECNSSMVGSDSRRTSNNSDVAYASQTSLEDNPVGFSRDQFGRQSMSEKGHATLDAKNTDTYQRNKRIREERMRIQQLQAKSMIDICKLTKSEESDVRAGQLREAQSTDKLESRFLPMIRGKDAAPSTECLANIKALFKSYLSCPMGGSLAKRPSEANRNKKSSKDIGPGLGMKKSSSLESLQTMVQELSQAEDGDPALSYRPNPVRVVRGRGCNESFRAAVDRTYDAPLVEHVRPGEHPQMEAVTEEDGTSSGENAVSAENRRPGPQSTSTPTQNYQQHVEKPPPLNPRAAQPHYHGRGHRDPSAAVRPDSSLARGTQLQLSMPERSHNAPPNVVHVRSQSHSNPPPHKTPTDHHMQNGHDADTHSPTPPAISPIKAPKDKKKGSFFKGL</sequence>
<feature type="domain" description="PDZ" evidence="2">
    <location>
        <begin position="296"/>
        <end position="381"/>
    </location>
</feature>
<feature type="compositionally biased region" description="Basic and acidic residues" evidence="1">
    <location>
        <begin position="1021"/>
        <end position="1035"/>
    </location>
</feature>
<feature type="compositionally biased region" description="Low complexity" evidence="1">
    <location>
        <begin position="508"/>
        <end position="523"/>
    </location>
</feature>
<dbReference type="CDD" id="cd23058">
    <property type="entry name" value="PDZ2_Par3-like"/>
    <property type="match status" value="1"/>
</dbReference>
<dbReference type="PROSITE" id="PS50106">
    <property type="entry name" value="PDZ"/>
    <property type="match status" value="3"/>
</dbReference>
<dbReference type="GO" id="GO:0007155">
    <property type="term" value="P:cell adhesion"/>
    <property type="evidence" value="ECO:0007669"/>
    <property type="project" value="TreeGrafter"/>
</dbReference>